<organism evidence="2 3">
    <name type="scientific">Rivihabitans pingtungensis</name>
    <dbReference type="NCBI Taxonomy" id="1054498"/>
    <lineage>
        <taxon>Bacteria</taxon>
        <taxon>Pseudomonadati</taxon>
        <taxon>Pseudomonadota</taxon>
        <taxon>Betaproteobacteria</taxon>
        <taxon>Neisseriales</taxon>
        <taxon>Aquaspirillaceae</taxon>
        <taxon>Rivihabitans</taxon>
    </lineage>
</organism>
<keyword evidence="1" id="KW-0472">Membrane</keyword>
<reference evidence="2 3" key="1">
    <citation type="submission" date="2018-05" db="EMBL/GenBank/DDBJ databases">
        <title>Genomic Encyclopedia of Type Strains, Phase IV (KMG-IV): sequencing the most valuable type-strain genomes for metagenomic binning, comparative biology and taxonomic classification.</title>
        <authorList>
            <person name="Goeker M."/>
        </authorList>
    </citation>
    <scope>NUCLEOTIDE SEQUENCE [LARGE SCALE GENOMIC DNA]</scope>
    <source>
        <strain evidence="2 3">DSM 29661</strain>
    </source>
</reference>
<keyword evidence="3" id="KW-1185">Reference proteome</keyword>
<accession>A0A318KVK3</accession>
<dbReference type="RefSeq" id="WP_110389172.1">
    <property type="nucleotide sequence ID" value="NZ_CALCOA010000175.1"/>
</dbReference>
<proteinExistence type="predicted"/>
<dbReference type="AlphaFoldDB" id="A0A318KVK3"/>
<name>A0A318KVK3_9NEIS</name>
<sequence length="90" mass="9577">MKAALIWNSPALPGRQLRITRPHLYWLAALMAGALAATLWIALTALEFVQQGNGALDTHMAAGGLLLLALGALAACVACLLLLYELRPQE</sequence>
<gene>
    <name evidence="2" type="ORF">DFR34_10169</name>
</gene>
<evidence type="ECO:0000313" key="3">
    <source>
        <dbReference type="Proteomes" id="UP000247555"/>
    </source>
</evidence>
<comment type="caution">
    <text evidence="2">The sequence shown here is derived from an EMBL/GenBank/DDBJ whole genome shotgun (WGS) entry which is preliminary data.</text>
</comment>
<dbReference type="EMBL" id="QJKI01000001">
    <property type="protein sequence ID" value="PXX81840.1"/>
    <property type="molecule type" value="Genomic_DNA"/>
</dbReference>
<evidence type="ECO:0000313" key="2">
    <source>
        <dbReference type="EMBL" id="PXX81840.1"/>
    </source>
</evidence>
<keyword evidence="1" id="KW-1133">Transmembrane helix</keyword>
<keyword evidence="1" id="KW-0812">Transmembrane</keyword>
<dbReference type="Proteomes" id="UP000247555">
    <property type="component" value="Unassembled WGS sequence"/>
</dbReference>
<evidence type="ECO:0000256" key="1">
    <source>
        <dbReference type="SAM" id="Phobius"/>
    </source>
</evidence>
<protein>
    <submittedName>
        <fullName evidence="2">Uncharacterized protein</fullName>
    </submittedName>
</protein>
<feature type="transmembrane region" description="Helical" evidence="1">
    <location>
        <begin position="24"/>
        <end position="43"/>
    </location>
</feature>
<feature type="transmembrane region" description="Helical" evidence="1">
    <location>
        <begin position="63"/>
        <end position="84"/>
    </location>
</feature>